<organism evidence="11 12">
    <name type="scientific">Ramlibacter algicola</name>
    <dbReference type="NCBI Taxonomy" id="2795217"/>
    <lineage>
        <taxon>Bacteria</taxon>
        <taxon>Pseudomonadati</taxon>
        <taxon>Pseudomonadota</taxon>
        <taxon>Betaproteobacteria</taxon>
        <taxon>Burkholderiales</taxon>
        <taxon>Comamonadaceae</taxon>
        <taxon>Ramlibacter</taxon>
    </lineage>
</organism>
<gene>
    <name evidence="11" type="ORF">I8E28_01620</name>
</gene>
<dbReference type="GO" id="GO:0140359">
    <property type="term" value="F:ABC-type transporter activity"/>
    <property type="evidence" value="ECO:0007669"/>
    <property type="project" value="InterPro"/>
</dbReference>
<evidence type="ECO:0000256" key="4">
    <source>
        <dbReference type="ARBA" id="ARBA00022741"/>
    </source>
</evidence>
<evidence type="ECO:0000313" key="12">
    <source>
        <dbReference type="Proteomes" id="UP000617041"/>
    </source>
</evidence>
<feature type="transmembrane region" description="Helical" evidence="8">
    <location>
        <begin position="281"/>
        <end position="301"/>
    </location>
</feature>
<dbReference type="EMBL" id="JAEDAO010000001">
    <property type="protein sequence ID" value="MBK0391277.1"/>
    <property type="molecule type" value="Genomic_DNA"/>
</dbReference>
<feature type="transmembrane region" description="Helical" evidence="8">
    <location>
        <begin position="171"/>
        <end position="190"/>
    </location>
</feature>
<dbReference type="InterPro" id="IPR039421">
    <property type="entry name" value="Type_1_exporter"/>
</dbReference>
<dbReference type="Pfam" id="PF00005">
    <property type="entry name" value="ABC_tran"/>
    <property type="match status" value="1"/>
</dbReference>
<keyword evidence="12" id="KW-1185">Reference proteome</keyword>
<dbReference type="InterPro" id="IPR003593">
    <property type="entry name" value="AAA+_ATPase"/>
</dbReference>
<dbReference type="SUPFAM" id="SSF52540">
    <property type="entry name" value="P-loop containing nucleoside triphosphate hydrolases"/>
    <property type="match status" value="1"/>
</dbReference>
<keyword evidence="2" id="KW-1003">Cell membrane</keyword>
<protein>
    <submittedName>
        <fullName evidence="11">ABC transporter ATP-binding protein</fullName>
    </submittedName>
</protein>
<dbReference type="PANTHER" id="PTHR24221">
    <property type="entry name" value="ATP-BINDING CASSETTE SUB-FAMILY B"/>
    <property type="match status" value="1"/>
</dbReference>
<dbReference type="CDD" id="cd03228">
    <property type="entry name" value="ABCC_MRP_Like"/>
    <property type="match status" value="1"/>
</dbReference>
<dbReference type="InterPro" id="IPR036640">
    <property type="entry name" value="ABC1_TM_sf"/>
</dbReference>
<comment type="caution">
    <text evidence="11">The sequence shown here is derived from an EMBL/GenBank/DDBJ whole genome shotgun (WGS) entry which is preliminary data.</text>
</comment>
<evidence type="ECO:0000256" key="5">
    <source>
        <dbReference type="ARBA" id="ARBA00022840"/>
    </source>
</evidence>
<evidence type="ECO:0000259" key="10">
    <source>
        <dbReference type="PROSITE" id="PS50929"/>
    </source>
</evidence>
<keyword evidence="5 11" id="KW-0067">ATP-binding</keyword>
<keyword evidence="6 8" id="KW-1133">Transmembrane helix</keyword>
<feature type="domain" description="ABC transmembrane type-1" evidence="10">
    <location>
        <begin position="21"/>
        <end position="274"/>
    </location>
</feature>
<sequence>MIDNHLRLWAHLAPLHRAGAVVLTIGNVVASVLEVIALALFGALLLHLTQGAPATAPLPGLGTLGGAGLRTITVACGAIYLAKNLLMVFLAWLEARLAFGVQVHLSVKTLASLMGQDYEDASRVDESTKINLLVGGMSYFAFNVLLPGLTLLAEATVMVALVLFLVLTQPLFVSGMLATLCAVAGILVAVSRRVVLRLGVDRHGFEDQRLKLLSGIFGHLREMYVYAATPRAVVHLQALLTRLAATYRGFQMLQASPRFVLELALIGVLLLVVYRQSGGTVAPALVVSMGVFGVAGFRLLLGINRLVGCVQAMRFAGPTIEKILRALSTPAVHGAHAAAAVHRSHPGPAVLKLAGVSYAYEPGKPVLQGLDLELRRGTIVGIKGRSGAGKSTLLDIVAGLRTPGSGWIELDGQRIAHKQELVGRVAYAGQQPAVFPDTVRANVAFGRPPETVDDGAVWRALAAAHLDHVVRALPHGLDHRLGFGQSLSGGQVQRLALARALYMDCHFLLLDEPTAALDPETERELLATLREVASTTAVVLVSHRPAPLEAADVVLDLRDGRLVDARGEAA</sequence>
<dbReference type="SMART" id="SM00382">
    <property type="entry name" value="AAA"/>
    <property type="match status" value="1"/>
</dbReference>
<dbReference type="PANTHER" id="PTHR24221:SF632">
    <property type="entry name" value="ATP-DEPENDENT LIPID A-CORE FLIPPASE"/>
    <property type="match status" value="1"/>
</dbReference>
<dbReference type="GO" id="GO:0016887">
    <property type="term" value="F:ATP hydrolysis activity"/>
    <property type="evidence" value="ECO:0007669"/>
    <property type="project" value="InterPro"/>
</dbReference>
<dbReference type="PROSITE" id="PS50929">
    <property type="entry name" value="ABC_TM1F"/>
    <property type="match status" value="1"/>
</dbReference>
<dbReference type="PROSITE" id="PS50893">
    <property type="entry name" value="ABC_TRANSPORTER_2"/>
    <property type="match status" value="1"/>
</dbReference>
<evidence type="ECO:0000256" key="1">
    <source>
        <dbReference type="ARBA" id="ARBA00004651"/>
    </source>
</evidence>
<dbReference type="Proteomes" id="UP000617041">
    <property type="component" value="Unassembled WGS sequence"/>
</dbReference>
<keyword evidence="7 8" id="KW-0472">Membrane</keyword>
<dbReference type="GO" id="GO:0005524">
    <property type="term" value="F:ATP binding"/>
    <property type="evidence" value="ECO:0007669"/>
    <property type="project" value="UniProtKB-KW"/>
</dbReference>
<comment type="subcellular location">
    <subcellularLocation>
        <location evidence="1">Cell membrane</location>
        <topology evidence="1">Multi-pass membrane protein</topology>
    </subcellularLocation>
</comment>
<dbReference type="GO" id="GO:0005886">
    <property type="term" value="C:plasma membrane"/>
    <property type="evidence" value="ECO:0007669"/>
    <property type="project" value="UniProtKB-SubCell"/>
</dbReference>
<feature type="transmembrane region" description="Helical" evidence="8">
    <location>
        <begin position="259"/>
        <end position="275"/>
    </location>
</feature>
<dbReference type="SUPFAM" id="SSF90123">
    <property type="entry name" value="ABC transporter transmembrane region"/>
    <property type="match status" value="1"/>
</dbReference>
<accession>A0A934PY92</accession>
<evidence type="ECO:0000256" key="2">
    <source>
        <dbReference type="ARBA" id="ARBA00022475"/>
    </source>
</evidence>
<dbReference type="GO" id="GO:0034040">
    <property type="term" value="F:ATPase-coupled lipid transmembrane transporter activity"/>
    <property type="evidence" value="ECO:0007669"/>
    <property type="project" value="TreeGrafter"/>
</dbReference>
<dbReference type="Gene3D" id="1.20.1560.10">
    <property type="entry name" value="ABC transporter type 1, transmembrane domain"/>
    <property type="match status" value="1"/>
</dbReference>
<name>A0A934PY92_9BURK</name>
<dbReference type="InterPro" id="IPR011527">
    <property type="entry name" value="ABC1_TM_dom"/>
</dbReference>
<dbReference type="AlphaFoldDB" id="A0A934PY92"/>
<feature type="transmembrane region" description="Helical" evidence="8">
    <location>
        <begin position="21"/>
        <end position="48"/>
    </location>
</feature>
<keyword evidence="3 8" id="KW-0812">Transmembrane</keyword>
<dbReference type="RefSeq" id="WP_200786103.1">
    <property type="nucleotide sequence ID" value="NZ_JAEDAO010000001.1"/>
</dbReference>
<evidence type="ECO:0000259" key="9">
    <source>
        <dbReference type="PROSITE" id="PS50893"/>
    </source>
</evidence>
<dbReference type="Gene3D" id="3.40.50.300">
    <property type="entry name" value="P-loop containing nucleotide triphosphate hydrolases"/>
    <property type="match status" value="1"/>
</dbReference>
<evidence type="ECO:0000256" key="3">
    <source>
        <dbReference type="ARBA" id="ARBA00022692"/>
    </source>
</evidence>
<dbReference type="InterPro" id="IPR027417">
    <property type="entry name" value="P-loop_NTPase"/>
</dbReference>
<feature type="transmembrane region" description="Helical" evidence="8">
    <location>
        <begin position="139"/>
        <end position="165"/>
    </location>
</feature>
<reference evidence="11" key="1">
    <citation type="submission" date="2020-12" db="EMBL/GenBank/DDBJ databases">
        <title>Ramlibacter sp. nov., isolated from a freshwater alga, Cryptomonas.</title>
        <authorList>
            <person name="Kim H.M."/>
            <person name="Jeon C.O."/>
        </authorList>
    </citation>
    <scope>NUCLEOTIDE SEQUENCE</scope>
    <source>
        <strain evidence="11">CrO1</strain>
    </source>
</reference>
<evidence type="ECO:0000313" key="11">
    <source>
        <dbReference type="EMBL" id="MBK0391277.1"/>
    </source>
</evidence>
<feature type="transmembrane region" description="Helical" evidence="8">
    <location>
        <begin position="68"/>
        <end position="93"/>
    </location>
</feature>
<evidence type="ECO:0000256" key="7">
    <source>
        <dbReference type="ARBA" id="ARBA00023136"/>
    </source>
</evidence>
<dbReference type="InterPro" id="IPR003439">
    <property type="entry name" value="ABC_transporter-like_ATP-bd"/>
</dbReference>
<feature type="domain" description="ABC transporter" evidence="9">
    <location>
        <begin position="351"/>
        <end position="569"/>
    </location>
</feature>
<evidence type="ECO:0000256" key="8">
    <source>
        <dbReference type="SAM" id="Phobius"/>
    </source>
</evidence>
<keyword evidence="4" id="KW-0547">Nucleotide-binding</keyword>
<evidence type="ECO:0000256" key="6">
    <source>
        <dbReference type="ARBA" id="ARBA00022989"/>
    </source>
</evidence>
<proteinExistence type="predicted"/>